<comment type="caution">
    <text evidence="6">The sequence shown here is derived from an EMBL/GenBank/DDBJ whole genome shotgun (WGS) entry which is preliminary data.</text>
</comment>
<evidence type="ECO:0000256" key="4">
    <source>
        <dbReference type="ARBA" id="ARBA00023239"/>
    </source>
</evidence>
<gene>
    <name evidence="6" type="ORF">ACFQL7_02750</name>
</gene>
<keyword evidence="2" id="KW-0479">Metal-binding</keyword>
<keyword evidence="7" id="KW-1185">Reference proteome</keyword>
<comment type="cofactor">
    <cofactor evidence="1">
        <name>Zn(2+)</name>
        <dbReference type="ChEBI" id="CHEBI:29105"/>
    </cofactor>
</comment>
<feature type="compositionally biased region" description="Basic and acidic residues" evidence="5">
    <location>
        <begin position="7"/>
        <end position="44"/>
    </location>
</feature>
<keyword evidence="4" id="KW-0456">Lyase</keyword>
<evidence type="ECO:0000256" key="3">
    <source>
        <dbReference type="ARBA" id="ARBA00022833"/>
    </source>
</evidence>
<evidence type="ECO:0000256" key="1">
    <source>
        <dbReference type="ARBA" id="ARBA00001947"/>
    </source>
</evidence>
<reference evidence="6 7" key="1">
    <citation type="journal article" date="2019" name="Int. J. Syst. Evol. Microbiol.">
        <title>The Global Catalogue of Microorganisms (GCM) 10K type strain sequencing project: providing services to taxonomists for standard genome sequencing and annotation.</title>
        <authorList>
            <consortium name="The Broad Institute Genomics Platform"/>
            <consortium name="The Broad Institute Genome Sequencing Center for Infectious Disease"/>
            <person name="Wu L."/>
            <person name="Ma J."/>
        </authorList>
    </citation>
    <scope>NUCLEOTIDE SEQUENCE [LARGE SCALE GENOMIC DNA]</scope>
    <source>
        <strain evidence="6 7">RDMS1</strain>
    </source>
</reference>
<proteinExistence type="predicted"/>
<dbReference type="Gene3D" id="3.30.479.10">
    <property type="entry name" value="6-pyruvoyl tetrahydropterin synthase/QueD"/>
    <property type="match status" value="1"/>
</dbReference>
<evidence type="ECO:0000313" key="6">
    <source>
        <dbReference type="EMBL" id="MFC7188868.1"/>
    </source>
</evidence>
<name>A0ABD5YHM1_9EURY</name>
<dbReference type="InterPro" id="IPR038418">
    <property type="entry name" value="6-PTP_synth/QueD_sf"/>
</dbReference>
<dbReference type="EMBL" id="JBHTAX010000001">
    <property type="protein sequence ID" value="MFC7188868.1"/>
    <property type="molecule type" value="Genomic_DNA"/>
</dbReference>
<evidence type="ECO:0000256" key="2">
    <source>
        <dbReference type="ARBA" id="ARBA00022723"/>
    </source>
</evidence>
<dbReference type="RefSeq" id="WP_264555246.1">
    <property type="nucleotide sequence ID" value="NZ_CP109979.1"/>
</dbReference>
<dbReference type="Pfam" id="PF01242">
    <property type="entry name" value="PTPS"/>
    <property type="match status" value="1"/>
</dbReference>
<dbReference type="GO" id="GO:0016829">
    <property type="term" value="F:lyase activity"/>
    <property type="evidence" value="ECO:0007669"/>
    <property type="project" value="UniProtKB-KW"/>
</dbReference>
<organism evidence="6 7">
    <name type="scientific">Halocatena marina</name>
    <dbReference type="NCBI Taxonomy" id="2934937"/>
    <lineage>
        <taxon>Archaea</taxon>
        <taxon>Methanobacteriati</taxon>
        <taxon>Methanobacteriota</taxon>
        <taxon>Stenosarchaea group</taxon>
        <taxon>Halobacteria</taxon>
        <taxon>Halobacteriales</taxon>
        <taxon>Natronomonadaceae</taxon>
        <taxon>Halocatena</taxon>
    </lineage>
</organism>
<evidence type="ECO:0000313" key="7">
    <source>
        <dbReference type="Proteomes" id="UP001596417"/>
    </source>
</evidence>
<accession>A0ABD5YHM1</accession>
<dbReference type="PANTHER" id="PTHR12589">
    <property type="entry name" value="PYRUVOYL TETRAHYDROBIOPTERIN SYNTHASE"/>
    <property type="match status" value="1"/>
</dbReference>
<dbReference type="PANTHER" id="PTHR12589:SF7">
    <property type="entry name" value="6-PYRUVOYL TETRAHYDROBIOPTERIN SYNTHASE"/>
    <property type="match status" value="1"/>
</dbReference>
<sequence>MIEGVSEDGHTESTEHEIDDRDDIKDESKERATNSLKRIKETERTLHIGQDRPIRISAGHRLRHHTGKCSRPHGHNYEVTVSIQGTLTDCGWVVDKGEVTSLINEWDHRFLLERGDPLVEAFEQTGDGDAVVVLEHPPTAEVMSVALERRLKEKLPETVSAIAVEVRETSELCAGHGGI</sequence>
<evidence type="ECO:0000256" key="5">
    <source>
        <dbReference type="SAM" id="MobiDB-lite"/>
    </source>
</evidence>
<dbReference type="GeneID" id="76198434"/>
<feature type="region of interest" description="Disordered" evidence="5">
    <location>
        <begin position="1"/>
        <end position="44"/>
    </location>
</feature>
<dbReference type="SUPFAM" id="SSF55620">
    <property type="entry name" value="Tetrahydrobiopterin biosynthesis enzymes-like"/>
    <property type="match status" value="1"/>
</dbReference>
<protein>
    <submittedName>
        <fullName evidence="6">6-pyruvoyl tetrahydropterin synthase family protein</fullName>
    </submittedName>
</protein>
<dbReference type="GO" id="GO:0046872">
    <property type="term" value="F:metal ion binding"/>
    <property type="evidence" value="ECO:0007669"/>
    <property type="project" value="UniProtKB-KW"/>
</dbReference>
<dbReference type="InterPro" id="IPR007115">
    <property type="entry name" value="6-PTP_synth/QueD"/>
</dbReference>
<dbReference type="AlphaFoldDB" id="A0ABD5YHM1"/>
<dbReference type="Proteomes" id="UP001596417">
    <property type="component" value="Unassembled WGS sequence"/>
</dbReference>
<keyword evidence="3" id="KW-0862">Zinc</keyword>